<evidence type="ECO:0000313" key="2">
    <source>
        <dbReference type="Proteomes" id="UP001607303"/>
    </source>
</evidence>
<organism evidence="1 2">
    <name type="scientific">Vespula maculifrons</name>
    <name type="common">Eastern yellow jacket</name>
    <name type="synonym">Wasp</name>
    <dbReference type="NCBI Taxonomy" id="7453"/>
    <lineage>
        <taxon>Eukaryota</taxon>
        <taxon>Metazoa</taxon>
        <taxon>Ecdysozoa</taxon>
        <taxon>Arthropoda</taxon>
        <taxon>Hexapoda</taxon>
        <taxon>Insecta</taxon>
        <taxon>Pterygota</taxon>
        <taxon>Neoptera</taxon>
        <taxon>Endopterygota</taxon>
        <taxon>Hymenoptera</taxon>
        <taxon>Apocrita</taxon>
        <taxon>Aculeata</taxon>
        <taxon>Vespoidea</taxon>
        <taxon>Vespidae</taxon>
        <taxon>Vespinae</taxon>
        <taxon>Vespula</taxon>
    </lineage>
</organism>
<protein>
    <submittedName>
        <fullName evidence="1">Uncharacterized protein</fullName>
    </submittedName>
</protein>
<dbReference type="AlphaFoldDB" id="A0ABD2BTP2"/>
<name>A0ABD2BTP2_VESMC</name>
<sequence length="67" mass="7354">MILGKDNFLKASAKIKTGYTYKHGKEPIGSPWQLRGCFPNSGDTEPKAGKCRGAKLMLLGLNFENKP</sequence>
<keyword evidence="2" id="KW-1185">Reference proteome</keyword>
<dbReference type="Proteomes" id="UP001607303">
    <property type="component" value="Unassembled WGS sequence"/>
</dbReference>
<proteinExistence type="predicted"/>
<gene>
    <name evidence="1" type="ORF">V1477_012658</name>
</gene>
<evidence type="ECO:0000313" key="1">
    <source>
        <dbReference type="EMBL" id="KAL2736149.1"/>
    </source>
</evidence>
<dbReference type="EMBL" id="JAYRBN010000066">
    <property type="protein sequence ID" value="KAL2736149.1"/>
    <property type="molecule type" value="Genomic_DNA"/>
</dbReference>
<accession>A0ABD2BTP2</accession>
<reference evidence="1 2" key="1">
    <citation type="journal article" date="2024" name="Ann. Entomol. Soc. Am.">
        <title>Genomic analyses of the southern and eastern yellowjacket wasps (Hymenoptera: Vespidae) reveal evolutionary signatures of social life.</title>
        <authorList>
            <person name="Catto M.A."/>
            <person name="Caine P.B."/>
            <person name="Orr S.E."/>
            <person name="Hunt B.G."/>
            <person name="Goodisman M.A.D."/>
        </authorList>
    </citation>
    <scope>NUCLEOTIDE SEQUENCE [LARGE SCALE GENOMIC DNA]</scope>
    <source>
        <strain evidence="1">232</strain>
        <tissue evidence="1">Head and thorax</tissue>
    </source>
</reference>
<comment type="caution">
    <text evidence="1">The sequence shown here is derived from an EMBL/GenBank/DDBJ whole genome shotgun (WGS) entry which is preliminary data.</text>
</comment>